<sequence>MSPDDITIVMQGIVVDDKGIDRSIINNIRKVTQHFPRCKIIISTWKMEPERNAQFCKLARYLGFAYIINDDPGITSKIKDGIRYVSNVNRMIVSSLCGIQLASASFVIKMRTDSYFTSDAIIDLLERYIVNDKFERHVGYSVFNHMVLNYNLFSRNARGYLPYLFHPGDILFCGYKDDVMSIFDVELADERIFKISKHGYFYTIMNYVPEQYILVKCIEKRTGLQVYSGNSQINNKLIVESEMYYINNFIPCDSGNIAFCWRKHKSHYHNKGRYSVYDYSDWMRVYNKSMRGLRTPIDRKFMIKKWLRFS</sequence>
<dbReference type="Proteomes" id="UP000811282">
    <property type="component" value="Unassembled WGS sequence"/>
</dbReference>
<gene>
    <name evidence="1" type="ORF">JZM24_05155</name>
</gene>
<dbReference type="InterPro" id="IPR011122">
    <property type="entry name" value="WavE"/>
</dbReference>
<reference evidence="1 2" key="1">
    <citation type="journal article" date="2021" name="Genome Biol. Evol.">
        <title>The evolution of interdependence in a four-way mealybug symbiosis.</title>
        <authorList>
            <person name="Garber A.I."/>
            <person name="Kupper M."/>
            <person name="Laetsch D.R."/>
            <person name="Weldon S.R."/>
            <person name="Ladinsky M.S."/>
            <person name="Bjorkman P.J."/>
            <person name="McCutcheon J.P."/>
        </authorList>
    </citation>
    <scope>NUCLEOTIDE SEQUENCE [LARGE SCALE GENOMIC DNA]</scope>
    <source>
        <strain evidence="1">SOD</strain>
    </source>
</reference>
<protein>
    <submittedName>
        <fullName evidence="1">WavE lipopolysaccharide synthesis</fullName>
    </submittedName>
</protein>
<dbReference type="RefSeq" id="WP_215668861.1">
    <property type="nucleotide sequence ID" value="NZ_JAFJYC010000001.1"/>
</dbReference>
<name>A0ABS5Y9J4_9GAMM</name>
<dbReference type="Pfam" id="PF07507">
    <property type="entry name" value="WavE"/>
    <property type="match status" value="1"/>
</dbReference>
<dbReference type="EMBL" id="JAFJYC010000001">
    <property type="protein sequence ID" value="MBT9431675.1"/>
    <property type="molecule type" value="Genomic_DNA"/>
</dbReference>
<comment type="caution">
    <text evidence="1">The sequence shown here is derived from an EMBL/GenBank/DDBJ whole genome shotgun (WGS) entry which is preliminary data.</text>
</comment>
<accession>A0ABS5Y9J4</accession>
<evidence type="ECO:0000313" key="1">
    <source>
        <dbReference type="EMBL" id="MBT9431675.1"/>
    </source>
</evidence>
<keyword evidence="2" id="KW-1185">Reference proteome</keyword>
<organism evidence="1 2">
    <name type="scientific">Candidatus Sodalis endolongispinus</name>
    <dbReference type="NCBI Taxonomy" id="2812662"/>
    <lineage>
        <taxon>Bacteria</taxon>
        <taxon>Pseudomonadati</taxon>
        <taxon>Pseudomonadota</taxon>
        <taxon>Gammaproteobacteria</taxon>
        <taxon>Enterobacterales</taxon>
        <taxon>Bruguierivoracaceae</taxon>
        <taxon>Sodalis</taxon>
    </lineage>
</organism>
<proteinExistence type="predicted"/>
<evidence type="ECO:0000313" key="2">
    <source>
        <dbReference type="Proteomes" id="UP000811282"/>
    </source>
</evidence>